<reference evidence="3 4" key="1">
    <citation type="journal article" date="2015" name="Genome Biol. Evol.">
        <title>The genome of winter moth (Operophtera brumata) provides a genomic perspective on sexual dimorphism and phenology.</title>
        <authorList>
            <person name="Derks M.F."/>
            <person name="Smit S."/>
            <person name="Salis L."/>
            <person name="Schijlen E."/>
            <person name="Bossers A."/>
            <person name="Mateman C."/>
            <person name="Pijl A.S."/>
            <person name="de Ridder D."/>
            <person name="Groenen M.A."/>
            <person name="Visser M.E."/>
            <person name="Megens H.J."/>
        </authorList>
    </citation>
    <scope>NUCLEOTIDE SEQUENCE [LARGE SCALE GENOMIC DNA]</scope>
    <source>
        <strain evidence="3">WM2013NL</strain>
        <tissue evidence="3">Head and thorax</tissue>
    </source>
</reference>
<keyword evidence="4" id="KW-1185">Reference proteome</keyword>
<name>A0A0L7K381_OPEBR</name>
<gene>
    <name evidence="3" type="ORF">OBRU01_26247</name>
</gene>
<evidence type="ECO:0000256" key="1">
    <source>
        <dbReference type="SAM" id="MobiDB-lite"/>
    </source>
</evidence>
<organism evidence="3 4">
    <name type="scientific">Operophtera brumata</name>
    <name type="common">Winter moth</name>
    <name type="synonym">Phalaena brumata</name>
    <dbReference type="NCBI Taxonomy" id="104452"/>
    <lineage>
        <taxon>Eukaryota</taxon>
        <taxon>Metazoa</taxon>
        <taxon>Ecdysozoa</taxon>
        <taxon>Arthropoda</taxon>
        <taxon>Hexapoda</taxon>
        <taxon>Insecta</taxon>
        <taxon>Pterygota</taxon>
        <taxon>Neoptera</taxon>
        <taxon>Endopterygota</taxon>
        <taxon>Lepidoptera</taxon>
        <taxon>Glossata</taxon>
        <taxon>Ditrysia</taxon>
        <taxon>Geometroidea</taxon>
        <taxon>Geometridae</taxon>
        <taxon>Larentiinae</taxon>
        <taxon>Operophtera</taxon>
    </lineage>
</organism>
<comment type="caution">
    <text evidence="3">The sequence shown here is derived from an EMBL/GenBank/DDBJ whole genome shotgun (WGS) entry which is preliminary data.</text>
</comment>
<feature type="region of interest" description="Disordered" evidence="1">
    <location>
        <begin position="63"/>
        <end position="92"/>
    </location>
</feature>
<proteinExistence type="predicted"/>
<evidence type="ECO:0000313" key="3">
    <source>
        <dbReference type="EMBL" id="KOB52241.1"/>
    </source>
</evidence>
<evidence type="ECO:0000256" key="2">
    <source>
        <dbReference type="SAM" id="SignalP"/>
    </source>
</evidence>
<accession>A0A0L7K381</accession>
<dbReference type="AlphaFoldDB" id="A0A0L7K381"/>
<dbReference type="Proteomes" id="UP000037510">
    <property type="component" value="Unassembled WGS sequence"/>
</dbReference>
<feature type="chain" id="PRO_5005572220" evidence="2">
    <location>
        <begin position="24"/>
        <end position="92"/>
    </location>
</feature>
<keyword evidence="2" id="KW-0732">Signal</keyword>
<dbReference type="EMBL" id="JTDY01012674">
    <property type="protein sequence ID" value="KOB52241.1"/>
    <property type="molecule type" value="Genomic_DNA"/>
</dbReference>
<feature type="compositionally biased region" description="Polar residues" evidence="1">
    <location>
        <begin position="67"/>
        <end position="92"/>
    </location>
</feature>
<evidence type="ECO:0000313" key="4">
    <source>
        <dbReference type="Proteomes" id="UP000037510"/>
    </source>
</evidence>
<protein>
    <submittedName>
        <fullName evidence="3">Sulfiredoxin</fullName>
    </submittedName>
</protein>
<sequence length="92" mass="9915">MCCIARVLLLFSIAAARMSSVHSAYKNEVHDVPMSVIIRPFIPELDEKKARKAATTTTVSVAVTDTPRTSDSTGPLYQLNSSDPLSPTSGHI</sequence>
<feature type="signal peptide" evidence="2">
    <location>
        <begin position="1"/>
        <end position="23"/>
    </location>
</feature>